<dbReference type="GO" id="GO:0071111">
    <property type="term" value="F:cyclic-guanylate-specific phosphodiesterase activity"/>
    <property type="evidence" value="ECO:0007669"/>
    <property type="project" value="InterPro"/>
</dbReference>
<dbReference type="Gene3D" id="3.20.20.450">
    <property type="entry name" value="EAL domain"/>
    <property type="match status" value="1"/>
</dbReference>
<dbReference type="PANTHER" id="PTHR33121:SF70">
    <property type="entry name" value="SIGNALING PROTEIN YKOW"/>
    <property type="match status" value="1"/>
</dbReference>
<dbReference type="InterPro" id="IPR001633">
    <property type="entry name" value="EAL_dom"/>
</dbReference>
<evidence type="ECO:0008006" key="5">
    <source>
        <dbReference type="Google" id="ProtNLM"/>
    </source>
</evidence>
<dbReference type="InterPro" id="IPR035919">
    <property type="entry name" value="EAL_sf"/>
</dbReference>
<dbReference type="CDD" id="cd01949">
    <property type="entry name" value="GGDEF"/>
    <property type="match status" value="1"/>
</dbReference>
<name>A0A7I9V599_9ACTN</name>
<feature type="domain" description="GGDEF" evidence="2">
    <location>
        <begin position="180"/>
        <end position="313"/>
    </location>
</feature>
<gene>
    <name evidence="3" type="ORF">nbrc107696_08000</name>
</gene>
<proteinExistence type="predicted"/>
<dbReference type="InterPro" id="IPR050706">
    <property type="entry name" value="Cyclic-di-GMP_PDE-like"/>
</dbReference>
<comment type="caution">
    <text evidence="3">The sequence shown here is derived from an EMBL/GenBank/DDBJ whole genome shotgun (WGS) entry which is preliminary data.</text>
</comment>
<sequence>MAISWGRGLLRAGGNAVVADPPAATDIALGVVPTNYGMLLNLVSRPVVLWSDGVIVYANPAAERTARPVISDSLVGHPITDVVDVDSVARLWSTVLSGRGARTSSAHVRIQLVCRAPAVVQATVSEVVLPDLTAIQLIFDDPTLASLARKRDDLTGLHSRSGVVDKLAAQIGALDPRGDRRVAVITLDLDGFSRINDSMGADVGDEILTAIADSLRAAVPVGAVVGRLGADEFVVAATVHDQPDGSADLIGRVRSVVSEPVPTSGGSEHWLNMRMGLAVASRGDRPSDVLRDSSIARRRASFRRDPAYLRFQQEFREEAQHRLGIEKALRTTLAFTPEHLVVVYQPIIALSDRRVVGFEALVRWNDPERGLMLPGDFIPIAEESDLIEQVGGHVIDAAIREVAAAVWADDVFLSINLSSRELCDADLAPRLAALCDEVGMDPRRLRIEVTETGFAVDGDVMAAAAGQLRAVGIGVFLDDFGSGQSSLSRLVGLPATGIKTPCEFVRNVEERSDVQALLSCVVALAGARGVDVVIEGIENAAQEKAVADSGAELVQGFLYGRPAPLSDFASSLVLSGH</sequence>
<dbReference type="AlphaFoldDB" id="A0A7I9V599"/>
<organism evidence="3 4">
    <name type="scientific">Gordonia spumicola</name>
    <dbReference type="NCBI Taxonomy" id="589161"/>
    <lineage>
        <taxon>Bacteria</taxon>
        <taxon>Bacillati</taxon>
        <taxon>Actinomycetota</taxon>
        <taxon>Actinomycetes</taxon>
        <taxon>Mycobacteriales</taxon>
        <taxon>Gordoniaceae</taxon>
        <taxon>Gordonia</taxon>
    </lineage>
</organism>
<dbReference type="SMART" id="SM00052">
    <property type="entry name" value="EAL"/>
    <property type="match status" value="1"/>
</dbReference>
<dbReference type="PROSITE" id="PS50883">
    <property type="entry name" value="EAL"/>
    <property type="match status" value="1"/>
</dbReference>
<dbReference type="Proteomes" id="UP000444960">
    <property type="component" value="Unassembled WGS sequence"/>
</dbReference>
<dbReference type="OrthoDB" id="23692at2"/>
<dbReference type="SUPFAM" id="SSF55073">
    <property type="entry name" value="Nucleotide cyclase"/>
    <property type="match status" value="1"/>
</dbReference>
<feature type="domain" description="EAL" evidence="1">
    <location>
        <begin position="322"/>
        <end position="576"/>
    </location>
</feature>
<evidence type="ECO:0000313" key="4">
    <source>
        <dbReference type="Proteomes" id="UP000444960"/>
    </source>
</evidence>
<dbReference type="Gene3D" id="3.30.70.270">
    <property type="match status" value="1"/>
</dbReference>
<dbReference type="RefSeq" id="WP_161894259.1">
    <property type="nucleotide sequence ID" value="NZ_BJOV01000002.1"/>
</dbReference>
<accession>A0A7I9V599</accession>
<dbReference type="PROSITE" id="PS50887">
    <property type="entry name" value="GGDEF"/>
    <property type="match status" value="1"/>
</dbReference>
<dbReference type="SMART" id="SM00267">
    <property type="entry name" value="GGDEF"/>
    <property type="match status" value="1"/>
</dbReference>
<dbReference type="SUPFAM" id="SSF141868">
    <property type="entry name" value="EAL domain-like"/>
    <property type="match status" value="1"/>
</dbReference>
<evidence type="ECO:0000313" key="3">
    <source>
        <dbReference type="EMBL" id="GEE00354.1"/>
    </source>
</evidence>
<dbReference type="NCBIfam" id="TIGR00254">
    <property type="entry name" value="GGDEF"/>
    <property type="match status" value="1"/>
</dbReference>
<dbReference type="InterPro" id="IPR029787">
    <property type="entry name" value="Nucleotide_cyclase"/>
</dbReference>
<reference evidence="4" key="1">
    <citation type="submission" date="2019-06" db="EMBL/GenBank/DDBJ databases">
        <title>Gordonia isolated from sludge of a wastewater treatment plant.</title>
        <authorList>
            <person name="Tamura T."/>
            <person name="Aoyama K."/>
            <person name="Kang Y."/>
            <person name="Saito S."/>
            <person name="Akiyama N."/>
            <person name="Yazawa K."/>
            <person name="Gonoi T."/>
            <person name="Mikami Y."/>
        </authorList>
    </citation>
    <scope>NUCLEOTIDE SEQUENCE [LARGE SCALE GENOMIC DNA]</scope>
    <source>
        <strain evidence="4">NBRC 107696</strain>
    </source>
</reference>
<dbReference type="InterPro" id="IPR000160">
    <property type="entry name" value="GGDEF_dom"/>
</dbReference>
<evidence type="ECO:0000259" key="2">
    <source>
        <dbReference type="PROSITE" id="PS50887"/>
    </source>
</evidence>
<evidence type="ECO:0000259" key="1">
    <source>
        <dbReference type="PROSITE" id="PS50883"/>
    </source>
</evidence>
<dbReference type="EMBL" id="BJOV01000002">
    <property type="protein sequence ID" value="GEE00354.1"/>
    <property type="molecule type" value="Genomic_DNA"/>
</dbReference>
<keyword evidence="4" id="KW-1185">Reference proteome</keyword>
<dbReference type="InterPro" id="IPR043128">
    <property type="entry name" value="Rev_trsase/Diguanyl_cyclase"/>
</dbReference>
<dbReference type="CDD" id="cd01948">
    <property type="entry name" value="EAL"/>
    <property type="match status" value="1"/>
</dbReference>
<dbReference type="Pfam" id="PF00990">
    <property type="entry name" value="GGDEF"/>
    <property type="match status" value="1"/>
</dbReference>
<dbReference type="PANTHER" id="PTHR33121">
    <property type="entry name" value="CYCLIC DI-GMP PHOSPHODIESTERASE PDEF"/>
    <property type="match status" value="1"/>
</dbReference>
<protein>
    <recommendedName>
        <fullName evidence="5">GGDEF-domain containing protein</fullName>
    </recommendedName>
</protein>
<dbReference type="Pfam" id="PF00563">
    <property type="entry name" value="EAL"/>
    <property type="match status" value="1"/>
</dbReference>